<accession>A0ABR1FKK4</accession>
<proteinExistence type="predicted"/>
<dbReference type="EMBL" id="JBBJCI010000367">
    <property type="protein sequence ID" value="KAK7232591.1"/>
    <property type="molecule type" value="Genomic_DNA"/>
</dbReference>
<name>A0ABR1FKK4_AURAN</name>
<sequence length="279" mass="30767">MEFLAPSGSGLSISERAGLDIAMLQVRQSENLPLGSLSFWGRIKGKNDDYLVAVALTPSYPFPSKKFYYTTTAKSEKMSQMPDLSEEYAAHAATLVSKPFAGEPSMPYPIPPKEGEEEVVAEPVLDENGEEIQPEVFREEHKLAYHVALIDGDATVVPRGAYLVDAAHQVIKNPAYEGLAYEAAGQLRSYFHFRAPKSERAQKALEKPGVVRAGDFLDPIADDVPAGTFSLYYDPSNTMAIIRSFYWPGAYFYHQIGTGNYGSVYMGDGLPNTDIQFML</sequence>
<reference evidence="1 2" key="1">
    <citation type="submission" date="2024-03" db="EMBL/GenBank/DDBJ databases">
        <title>Aureococcus anophagefferens CCMP1851 and Kratosvirus quantuckense: Draft genome of a second virus-susceptible host strain in the model system.</title>
        <authorList>
            <person name="Chase E."/>
            <person name="Truchon A.R."/>
            <person name="Schepens W."/>
            <person name="Wilhelm S.W."/>
        </authorList>
    </citation>
    <scope>NUCLEOTIDE SEQUENCE [LARGE SCALE GENOMIC DNA]</scope>
    <source>
        <strain evidence="1 2">CCMP1851</strain>
    </source>
</reference>
<dbReference type="PANTHER" id="PTHR22069">
    <property type="entry name" value="MITOCHONDRIAL RIBOSOMAL PROTEIN S18"/>
    <property type="match status" value="1"/>
</dbReference>
<comment type="caution">
    <text evidence="1">The sequence shown here is derived from an EMBL/GenBank/DDBJ whole genome shotgun (WGS) entry which is preliminary data.</text>
</comment>
<keyword evidence="2" id="KW-1185">Reference proteome</keyword>
<organism evidence="1 2">
    <name type="scientific">Aureococcus anophagefferens</name>
    <name type="common">Harmful bloom alga</name>
    <dbReference type="NCBI Taxonomy" id="44056"/>
    <lineage>
        <taxon>Eukaryota</taxon>
        <taxon>Sar</taxon>
        <taxon>Stramenopiles</taxon>
        <taxon>Ochrophyta</taxon>
        <taxon>Pelagophyceae</taxon>
        <taxon>Pelagomonadales</taxon>
        <taxon>Pelagomonadaceae</taxon>
        <taxon>Aureococcus</taxon>
    </lineage>
</organism>
<dbReference type="KEGG" id="aaf:AURANDRAFT_68159"/>
<dbReference type="GO" id="GO:0035082">
    <property type="term" value="P:axoneme assembly"/>
    <property type="evidence" value="ECO:0007669"/>
    <property type="project" value="InterPro"/>
</dbReference>
<dbReference type="Proteomes" id="UP001363151">
    <property type="component" value="Unassembled WGS sequence"/>
</dbReference>
<dbReference type="GO" id="GO:0060294">
    <property type="term" value="P:cilium movement involved in cell motility"/>
    <property type="evidence" value="ECO:0007669"/>
    <property type="project" value="TreeGrafter"/>
</dbReference>
<gene>
    <name evidence="1" type="primary">RSPH9</name>
    <name evidence="1" type="ORF">SO694_00035126</name>
</gene>
<dbReference type="GO" id="GO:0005930">
    <property type="term" value="C:axoneme"/>
    <property type="evidence" value="ECO:0007669"/>
    <property type="project" value="TreeGrafter"/>
</dbReference>
<dbReference type="InterPro" id="IPR055316">
    <property type="entry name" value="RSP9"/>
</dbReference>
<dbReference type="PANTHER" id="PTHR22069:SF0">
    <property type="entry name" value="RADIAL SPOKE HEAD PROTEIN 9 HOMOLOG"/>
    <property type="match status" value="1"/>
</dbReference>
<dbReference type="GO" id="GO:0044458">
    <property type="term" value="P:motile cilium assembly"/>
    <property type="evidence" value="ECO:0007669"/>
    <property type="project" value="TreeGrafter"/>
</dbReference>
<evidence type="ECO:0000313" key="1">
    <source>
        <dbReference type="EMBL" id="KAK7232591.1"/>
    </source>
</evidence>
<protein>
    <submittedName>
        <fullName evidence="1">Radial spoke head component 9</fullName>
    </submittedName>
</protein>
<evidence type="ECO:0000313" key="2">
    <source>
        <dbReference type="Proteomes" id="UP001363151"/>
    </source>
</evidence>